<reference evidence="2" key="2">
    <citation type="submission" date="2015-01" db="EMBL/GenBank/DDBJ databases">
        <title>Evolutionary Origins and Diversification of the Mycorrhizal Mutualists.</title>
        <authorList>
            <consortium name="DOE Joint Genome Institute"/>
            <consortium name="Mycorrhizal Genomics Consortium"/>
            <person name="Kohler A."/>
            <person name="Kuo A."/>
            <person name="Nagy L.G."/>
            <person name="Floudas D."/>
            <person name="Copeland A."/>
            <person name="Barry K.W."/>
            <person name="Cichocki N."/>
            <person name="Veneault-Fourrey C."/>
            <person name="LaButti K."/>
            <person name="Lindquist E.A."/>
            <person name="Lipzen A."/>
            <person name="Lundell T."/>
            <person name="Morin E."/>
            <person name="Murat C."/>
            <person name="Riley R."/>
            <person name="Ohm R."/>
            <person name="Sun H."/>
            <person name="Tunlid A."/>
            <person name="Henrissat B."/>
            <person name="Grigoriev I.V."/>
            <person name="Hibbett D.S."/>
            <person name="Martin F."/>
        </authorList>
    </citation>
    <scope>NUCLEOTIDE SEQUENCE [LARGE SCALE GENOMIC DNA]</scope>
    <source>
        <strain evidence="2">Ve08.2h10</strain>
    </source>
</reference>
<dbReference type="EMBL" id="KN828925">
    <property type="protein sequence ID" value="KIK74371.1"/>
    <property type="molecule type" value="Genomic_DNA"/>
</dbReference>
<feature type="non-terminal residue" evidence="1">
    <location>
        <position position="93"/>
    </location>
</feature>
<evidence type="ECO:0000313" key="1">
    <source>
        <dbReference type="EMBL" id="KIK74371.1"/>
    </source>
</evidence>
<dbReference type="HOGENOM" id="CLU_006344_13_3_1"/>
<proteinExistence type="predicted"/>
<evidence type="ECO:0000313" key="2">
    <source>
        <dbReference type="Proteomes" id="UP000054538"/>
    </source>
</evidence>
<dbReference type="InParanoid" id="A0A0D0CTN1"/>
<dbReference type="Proteomes" id="UP000054538">
    <property type="component" value="Unassembled WGS sequence"/>
</dbReference>
<dbReference type="InterPro" id="IPR041078">
    <property type="entry name" value="Plavaka"/>
</dbReference>
<dbReference type="OrthoDB" id="3199698at2759"/>
<organism evidence="1 2">
    <name type="scientific">Paxillus rubicundulus Ve08.2h10</name>
    <dbReference type="NCBI Taxonomy" id="930991"/>
    <lineage>
        <taxon>Eukaryota</taxon>
        <taxon>Fungi</taxon>
        <taxon>Dikarya</taxon>
        <taxon>Basidiomycota</taxon>
        <taxon>Agaricomycotina</taxon>
        <taxon>Agaricomycetes</taxon>
        <taxon>Agaricomycetidae</taxon>
        <taxon>Boletales</taxon>
        <taxon>Paxilineae</taxon>
        <taxon>Paxillaceae</taxon>
        <taxon>Paxillus</taxon>
    </lineage>
</organism>
<dbReference type="STRING" id="930991.A0A0D0CTN1"/>
<accession>A0A0D0CTN1</accession>
<name>A0A0D0CTN1_9AGAM</name>
<dbReference type="Pfam" id="PF18759">
    <property type="entry name" value="Plavaka"/>
    <property type="match status" value="1"/>
</dbReference>
<protein>
    <submittedName>
        <fullName evidence="1">Uncharacterized protein</fullName>
    </submittedName>
</protein>
<keyword evidence="2" id="KW-1185">Reference proteome</keyword>
<reference evidence="1 2" key="1">
    <citation type="submission" date="2014-04" db="EMBL/GenBank/DDBJ databases">
        <authorList>
            <consortium name="DOE Joint Genome Institute"/>
            <person name="Kuo A."/>
            <person name="Kohler A."/>
            <person name="Jargeat P."/>
            <person name="Nagy L.G."/>
            <person name="Floudas D."/>
            <person name="Copeland A."/>
            <person name="Barry K.W."/>
            <person name="Cichocki N."/>
            <person name="Veneault-Fourrey C."/>
            <person name="LaButti K."/>
            <person name="Lindquist E.A."/>
            <person name="Lipzen A."/>
            <person name="Lundell T."/>
            <person name="Morin E."/>
            <person name="Murat C."/>
            <person name="Sun H."/>
            <person name="Tunlid A."/>
            <person name="Henrissat B."/>
            <person name="Grigoriev I.V."/>
            <person name="Hibbett D.S."/>
            <person name="Martin F."/>
            <person name="Nordberg H.P."/>
            <person name="Cantor M.N."/>
            <person name="Hua S.X."/>
        </authorList>
    </citation>
    <scope>NUCLEOTIDE SEQUENCE [LARGE SCALE GENOMIC DNA]</scope>
    <source>
        <strain evidence="1 2">Ve08.2h10</strain>
    </source>
</reference>
<dbReference type="AlphaFoldDB" id="A0A0D0CTN1"/>
<gene>
    <name evidence="1" type="ORF">PAXRUDRAFT_790967</name>
</gene>
<sequence length="93" mass="10361">MCTECEITTSNTFIPMILGSNKTTVSVATGQNDFYLLYLSIGDVWNNVHCAHRNALVLIGFLAMPKTTKEHASTNKFCQFFPPTLSFIIVNDI</sequence>